<accession>A0A0A9YV01</accession>
<protein>
    <submittedName>
        <fullName evidence="1">Isocitrate lyase</fullName>
    </submittedName>
</protein>
<feature type="non-terminal residue" evidence="1">
    <location>
        <position position="153"/>
    </location>
</feature>
<sequence length="153" mass="17821">RDSYRSHLERLVSSMSPDPVSVNDECTALVGAINEAASAALMITPQTLLSKQPWWDWECNRARKRSFALLKLHRRSNSEMVRLDYVRANTQFKDLCWGKSTAFYRELANRFGDVRNSSELWKLINSLLPKKGRRVGDIALEDWVHHFQKQWSL</sequence>
<dbReference type="GO" id="GO:0016829">
    <property type="term" value="F:lyase activity"/>
    <property type="evidence" value="ECO:0007669"/>
    <property type="project" value="UniProtKB-KW"/>
</dbReference>
<organism evidence="1">
    <name type="scientific">Lygus hesperus</name>
    <name type="common">Western plant bug</name>
    <dbReference type="NCBI Taxonomy" id="30085"/>
    <lineage>
        <taxon>Eukaryota</taxon>
        <taxon>Metazoa</taxon>
        <taxon>Ecdysozoa</taxon>
        <taxon>Arthropoda</taxon>
        <taxon>Hexapoda</taxon>
        <taxon>Insecta</taxon>
        <taxon>Pterygota</taxon>
        <taxon>Neoptera</taxon>
        <taxon>Paraneoptera</taxon>
        <taxon>Hemiptera</taxon>
        <taxon>Heteroptera</taxon>
        <taxon>Panheteroptera</taxon>
        <taxon>Cimicomorpha</taxon>
        <taxon>Miridae</taxon>
        <taxon>Mirini</taxon>
        <taxon>Lygus</taxon>
    </lineage>
</organism>
<dbReference type="EMBL" id="GBHO01008168">
    <property type="protein sequence ID" value="JAG35436.1"/>
    <property type="molecule type" value="Transcribed_RNA"/>
</dbReference>
<feature type="non-terminal residue" evidence="1">
    <location>
        <position position="1"/>
    </location>
</feature>
<keyword evidence="1" id="KW-0456">Lyase</keyword>
<reference evidence="1" key="1">
    <citation type="journal article" date="2014" name="PLoS ONE">
        <title>Transcriptome-Based Identification of ABC Transporters in the Western Tarnished Plant Bug Lygus hesperus.</title>
        <authorList>
            <person name="Hull J.J."/>
            <person name="Chaney K."/>
            <person name="Geib S.M."/>
            <person name="Fabrick J.A."/>
            <person name="Brent C.S."/>
            <person name="Walsh D."/>
            <person name="Lavine L.C."/>
        </authorList>
    </citation>
    <scope>NUCLEOTIDE SEQUENCE</scope>
</reference>
<proteinExistence type="predicted"/>
<dbReference type="AlphaFoldDB" id="A0A0A9YV01"/>
<reference evidence="1" key="2">
    <citation type="submission" date="2014-07" db="EMBL/GenBank/DDBJ databases">
        <authorList>
            <person name="Hull J."/>
        </authorList>
    </citation>
    <scope>NUCLEOTIDE SEQUENCE</scope>
</reference>
<evidence type="ECO:0000313" key="1">
    <source>
        <dbReference type="EMBL" id="JAG35436.1"/>
    </source>
</evidence>
<gene>
    <name evidence="1" type="primary">ICL1_0</name>
    <name evidence="1" type="ORF">CM83_103892</name>
</gene>
<name>A0A0A9YV01_LYGHE</name>